<dbReference type="AlphaFoldDB" id="A0A9P5A8I8"/>
<dbReference type="GO" id="GO:0004553">
    <property type="term" value="F:hydrolase activity, hydrolyzing O-glycosyl compounds"/>
    <property type="evidence" value="ECO:0007669"/>
    <property type="project" value="InterPro"/>
</dbReference>
<dbReference type="PANTHER" id="PTHR10963">
    <property type="entry name" value="GLYCOSYL HYDROLASE-RELATED"/>
    <property type="match status" value="1"/>
</dbReference>
<dbReference type="InterPro" id="IPR050546">
    <property type="entry name" value="Glycosyl_Hydrlase_16"/>
</dbReference>
<reference evidence="4" key="1">
    <citation type="journal article" date="2017" name="Mycologia">
        <title>Fusarium algeriense, sp. nov., a novel toxigenic crown rot pathogen of durum wheat from Algeria is nested in the Fusarium burgessii species complex.</title>
        <authorList>
            <person name="Laraba I."/>
            <person name="Keddad A."/>
            <person name="Boureghda H."/>
            <person name="Abdallah N."/>
            <person name="Vaughan M.M."/>
            <person name="Proctor R.H."/>
            <person name="Busman M."/>
            <person name="O'Donnell K."/>
        </authorList>
    </citation>
    <scope>NUCLEOTIDE SEQUENCE</scope>
    <source>
        <strain evidence="4">NRRL 25174</strain>
    </source>
</reference>
<evidence type="ECO:0000259" key="3">
    <source>
        <dbReference type="PROSITE" id="PS51762"/>
    </source>
</evidence>
<organism evidence="4 5">
    <name type="scientific">Fusarium beomiforme</name>
    <dbReference type="NCBI Taxonomy" id="44412"/>
    <lineage>
        <taxon>Eukaryota</taxon>
        <taxon>Fungi</taxon>
        <taxon>Dikarya</taxon>
        <taxon>Ascomycota</taxon>
        <taxon>Pezizomycotina</taxon>
        <taxon>Sordariomycetes</taxon>
        <taxon>Hypocreomycetidae</taxon>
        <taxon>Hypocreales</taxon>
        <taxon>Nectriaceae</taxon>
        <taxon>Fusarium</taxon>
        <taxon>Fusarium burgessii species complex</taxon>
    </lineage>
</organism>
<keyword evidence="2" id="KW-0812">Transmembrane</keyword>
<dbReference type="Pfam" id="PF00722">
    <property type="entry name" value="Glyco_hydro_16"/>
    <property type="match status" value="1"/>
</dbReference>
<evidence type="ECO:0000256" key="1">
    <source>
        <dbReference type="SAM" id="MobiDB-lite"/>
    </source>
</evidence>
<dbReference type="GO" id="GO:0005975">
    <property type="term" value="P:carbohydrate metabolic process"/>
    <property type="evidence" value="ECO:0007669"/>
    <property type="project" value="InterPro"/>
</dbReference>
<feature type="transmembrane region" description="Helical" evidence="2">
    <location>
        <begin position="78"/>
        <end position="102"/>
    </location>
</feature>
<reference evidence="4" key="2">
    <citation type="submission" date="2020-02" db="EMBL/GenBank/DDBJ databases">
        <title>Identification and distribution of gene clusters putatively required for synthesis of sphingolipid metabolism inhibitors in phylogenetically diverse species of the filamentous fungus Fusarium.</title>
        <authorList>
            <person name="Kim H.-S."/>
            <person name="Busman M."/>
            <person name="Brown D.W."/>
            <person name="Divon H."/>
            <person name="Uhlig S."/>
            <person name="Proctor R.H."/>
        </authorList>
    </citation>
    <scope>NUCLEOTIDE SEQUENCE</scope>
    <source>
        <strain evidence="4">NRRL 25174</strain>
    </source>
</reference>
<sequence length="458" mass="51400">MLSECNSTPIHSSEIDLASISHVNSTDDLTRSSLPPQRPTQTSLRQRLPQRPYFHSRRVQKGTVERPELMIKDPRDKWITIIPALGIVVGLAAIALLSWAGYTSVDNYKYCKVFTDDFSNGFNSTIWNKHVEVGGYGNGEFELTTNTDENIFVRDGQLVIKPTLQTDKYLSETTKINLTADGTCSSATTQDCIQVANLTAGDIVAPVKSGRITTKKFGVIRYGRIEIVAKLAAGDWLLSQLMMFPAKDYYGAWPASGEIDIGIVRGNNYTYDGGRGNQQVSTQLHWGLDTSTDRWQSTSGSRNALLTTFHRDFHTFGLEWSHKYLFTWLDHRIAQVTYVNFNHPFYQHGGFHQSLANGSQISDPWSGPGTSDATPFDRPFYLIIALAVGGTSGWFPDDVQGKPWVNDAVTPRKDFWKAKDQWYPTWEEHNGGEMVIKRVSMWQQCDRAATDLSQFGTS</sequence>
<dbReference type="Proteomes" id="UP000730481">
    <property type="component" value="Unassembled WGS sequence"/>
</dbReference>
<dbReference type="OrthoDB" id="4781at2759"/>
<dbReference type="SUPFAM" id="SSF49899">
    <property type="entry name" value="Concanavalin A-like lectins/glucanases"/>
    <property type="match status" value="1"/>
</dbReference>
<protein>
    <submittedName>
        <fullName evidence="4">Beta glucan-binding</fullName>
    </submittedName>
</protein>
<feature type="compositionally biased region" description="Polar residues" evidence="1">
    <location>
        <begin position="26"/>
        <end position="45"/>
    </location>
</feature>
<name>A0A9P5A8I8_9HYPO</name>
<feature type="region of interest" description="Disordered" evidence="1">
    <location>
        <begin position="26"/>
        <end position="46"/>
    </location>
</feature>
<evidence type="ECO:0000313" key="5">
    <source>
        <dbReference type="Proteomes" id="UP000730481"/>
    </source>
</evidence>
<accession>A0A9P5A8I8</accession>
<dbReference type="EMBL" id="PVQB02000714">
    <property type="protein sequence ID" value="KAF4334250.1"/>
    <property type="molecule type" value="Genomic_DNA"/>
</dbReference>
<gene>
    <name evidence="4" type="ORF">FBEOM_11922</name>
</gene>
<comment type="caution">
    <text evidence="4">The sequence shown here is derived from an EMBL/GenBank/DDBJ whole genome shotgun (WGS) entry which is preliminary data.</text>
</comment>
<feature type="domain" description="GH16" evidence="3">
    <location>
        <begin position="97"/>
        <end position="416"/>
    </location>
</feature>
<keyword evidence="2" id="KW-0472">Membrane</keyword>
<keyword evidence="2" id="KW-1133">Transmembrane helix</keyword>
<dbReference type="PROSITE" id="PS51762">
    <property type="entry name" value="GH16_2"/>
    <property type="match status" value="1"/>
</dbReference>
<keyword evidence="5" id="KW-1185">Reference proteome</keyword>
<dbReference type="Gene3D" id="2.60.120.200">
    <property type="match status" value="1"/>
</dbReference>
<evidence type="ECO:0000313" key="4">
    <source>
        <dbReference type="EMBL" id="KAF4334250.1"/>
    </source>
</evidence>
<dbReference type="InterPro" id="IPR013320">
    <property type="entry name" value="ConA-like_dom_sf"/>
</dbReference>
<dbReference type="InterPro" id="IPR000757">
    <property type="entry name" value="Beta-glucanase-like"/>
</dbReference>
<evidence type="ECO:0000256" key="2">
    <source>
        <dbReference type="SAM" id="Phobius"/>
    </source>
</evidence>
<proteinExistence type="predicted"/>
<dbReference type="PANTHER" id="PTHR10963:SF62">
    <property type="entry name" value="GLUCAN 1,3-BETA-GLUCOSIDASE"/>
    <property type="match status" value="1"/>
</dbReference>